<name>A0ABV3WS15_9HYPH</name>
<keyword evidence="3" id="KW-1185">Reference proteome</keyword>
<feature type="region of interest" description="Disordered" evidence="1">
    <location>
        <begin position="1"/>
        <end position="20"/>
    </location>
</feature>
<evidence type="ECO:0000313" key="2">
    <source>
        <dbReference type="EMBL" id="MEX4007003.1"/>
    </source>
</evidence>
<feature type="region of interest" description="Disordered" evidence="1">
    <location>
        <begin position="28"/>
        <end position="61"/>
    </location>
</feature>
<accession>A0ABV3WS15</accession>
<reference evidence="2 3" key="1">
    <citation type="submission" date="2024-01" db="EMBL/GenBank/DDBJ databases">
        <title>New evidence supports the origin of RcGTA from prophage.</title>
        <authorList>
            <person name="Xu Y."/>
            <person name="Liu B."/>
            <person name="Chen F."/>
        </authorList>
    </citation>
    <scope>NUCLEOTIDE SEQUENCE [LARGE SCALE GENOMIC DNA]</scope>
    <source>
        <strain evidence="2 3">CBW1107-2</strain>
    </source>
</reference>
<feature type="compositionally biased region" description="Polar residues" evidence="1">
    <location>
        <begin position="1"/>
        <end position="10"/>
    </location>
</feature>
<dbReference type="EMBL" id="JAZHFV010000002">
    <property type="protein sequence ID" value="MEX4007003.1"/>
    <property type="molecule type" value="Genomic_DNA"/>
</dbReference>
<proteinExistence type="predicted"/>
<dbReference type="Proteomes" id="UP001559025">
    <property type="component" value="Unassembled WGS sequence"/>
</dbReference>
<organism evidence="2 3">
    <name type="scientific">Neoaquamicrobium sediminum</name>
    <dbReference type="NCBI Taxonomy" id="1849104"/>
    <lineage>
        <taxon>Bacteria</taxon>
        <taxon>Pseudomonadati</taxon>
        <taxon>Pseudomonadota</taxon>
        <taxon>Alphaproteobacteria</taxon>
        <taxon>Hyphomicrobiales</taxon>
        <taxon>Phyllobacteriaceae</taxon>
        <taxon>Neoaquamicrobium</taxon>
    </lineage>
</organism>
<evidence type="ECO:0008006" key="4">
    <source>
        <dbReference type="Google" id="ProtNLM"/>
    </source>
</evidence>
<protein>
    <recommendedName>
        <fullName evidence="4">DUF4169 domain-containing protein</fullName>
    </recommendedName>
</protein>
<comment type="caution">
    <text evidence="2">The sequence shown here is derived from an EMBL/GenBank/DDBJ whole genome shotgun (WGS) entry which is preliminary data.</text>
</comment>
<gene>
    <name evidence="2" type="ORF">V1479_06785</name>
</gene>
<sequence length="61" mass="6637">MPSPTDSASKQTEEQDRKAARLAQKLRANLQRRKAQARSRGEGGADSRPEGLLKGEGDDSE</sequence>
<evidence type="ECO:0000313" key="3">
    <source>
        <dbReference type="Proteomes" id="UP001559025"/>
    </source>
</evidence>
<feature type="compositionally biased region" description="Basic and acidic residues" evidence="1">
    <location>
        <begin position="39"/>
        <end position="61"/>
    </location>
</feature>
<evidence type="ECO:0000256" key="1">
    <source>
        <dbReference type="SAM" id="MobiDB-lite"/>
    </source>
</evidence>